<evidence type="ECO:0000313" key="1">
    <source>
        <dbReference type="EMBL" id="CUO90769.1"/>
    </source>
</evidence>
<sequence>MNYTQEIMMKILSSSIHKKKFELSECEDVEKIDFNEMIMLSEEHNVTALVYYALSGTKSLSLIPSDILDKLKKLTFLRSSHQMRHVKNITEILSEFKENDIKTVVLKGLVVRNFYPRPEFRTMSDADIVVQEQDLDAAINLITSLGYVEKVRTHADICYIKGNSVIELHWKLINPGRINGGENFENEIWDDLIEVNVGESKALSLNYEDLAVHLCVHLIKHLANKGCGIRMFCDLVVLFEQKEDEINWDSFWSKISQYNVEKAVRIILYICSEYLGMKIKAEMDNEKYIDKKYLDMLLADVMNHGVFGKSKEGEDIARSRAFDSDKENEKSDFAKYFRVFFPRVKDLVISYPYANKYRVLIPAAYIHRLGKWAFNKDIKTSDKANFCIKGISVIKERSPIMKWMEL</sequence>
<evidence type="ECO:0008006" key="3">
    <source>
        <dbReference type="Google" id="ProtNLM"/>
    </source>
</evidence>
<dbReference type="Pfam" id="PF14907">
    <property type="entry name" value="NTP_transf_5"/>
    <property type="match status" value="1"/>
</dbReference>
<dbReference type="Gene3D" id="3.30.460.40">
    <property type="match status" value="1"/>
</dbReference>
<dbReference type="RefSeq" id="WP_082425315.1">
    <property type="nucleotide sequence ID" value="NZ_CYZV01000084.1"/>
</dbReference>
<organism evidence="1 2">
    <name type="scientific">Clostridium disporicum</name>
    <dbReference type="NCBI Taxonomy" id="84024"/>
    <lineage>
        <taxon>Bacteria</taxon>
        <taxon>Bacillati</taxon>
        <taxon>Bacillota</taxon>
        <taxon>Clostridia</taxon>
        <taxon>Eubacteriales</taxon>
        <taxon>Clostridiaceae</taxon>
        <taxon>Clostridium</taxon>
    </lineage>
</organism>
<proteinExistence type="predicted"/>
<dbReference type="OrthoDB" id="9773927at2"/>
<dbReference type="InterPro" id="IPR039498">
    <property type="entry name" value="NTP_transf_5"/>
</dbReference>
<dbReference type="AlphaFoldDB" id="A0A174J117"/>
<protein>
    <recommendedName>
        <fullName evidence="3">Nucleotidyltransferase family protein</fullName>
    </recommendedName>
</protein>
<name>A0A174J117_9CLOT</name>
<accession>A0A174J117</accession>
<evidence type="ECO:0000313" key="2">
    <source>
        <dbReference type="Proteomes" id="UP000095558"/>
    </source>
</evidence>
<gene>
    <name evidence="1" type="ORF">ERS852470_03684</name>
</gene>
<dbReference type="EMBL" id="CYZV01000084">
    <property type="protein sequence ID" value="CUO90769.1"/>
    <property type="molecule type" value="Genomic_DNA"/>
</dbReference>
<dbReference type="Proteomes" id="UP000095558">
    <property type="component" value="Unassembled WGS sequence"/>
</dbReference>
<reference evidence="1 2" key="1">
    <citation type="submission" date="2015-09" db="EMBL/GenBank/DDBJ databases">
        <authorList>
            <consortium name="Pathogen Informatics"/>
        </authorList>
    </citation>
    <scope>NUCLEOTIDE SEQUENCE [LARGE SCALE GENOMIC DNA]</scope>
    <source>
        <strain evidence="1 2">2789STDY5834855</strain>
    </source>
</reference>